<organism evidence="2 3">
    <name type="scientific">Aureobasidium pullulans</name>
    <name type="common">Black yeast</name>
    <name type="synonym">Pullularia pullulans</name>
    <dbReference type="NCBI Taxonomy" id="5580"/>
    <lineage>
        <taxon>Eukaryota</taxon>
        <taxon>Fungi</taxon>
        <taxon>Dikarya</taxon>
        <taxon>Ascomycota</taxon>
        <taxon>Pezizomycotina</taxon>
        <taxon>Dothideomycetes</taxon>
        <taxon>Dothideomycetidae</taxon>
        <taxon>Dothideales</taxon>
        <taxon>Saccotheciaceae</taxon>
        <taxon>Aureobasidium</taxon>
    </lineage>
</organism>
<dbReference type="SMART" id="SM00220">
    <property type="entry name" value="S_TKc"/>
    <property type="match status" value="1"/>
</dbReference>
<dbReference type="Gene3D" id="1.10.510.10">
    <property type="entry name" value="Transferase(Phosphotransferase) domain 1"/>
    <property type="match status" value="1"/>
</dbReference>
<evidence type="ECO:0000259" key="1">
    <source>
        <dbReference type="PROSITE" id="PS50011"/>
    </source>
</evidence>
<dbReference type="PROSITE" id="PS00108">
    <property type="entry name" value="PROTEIN_KINASE_ST"/>
    <property type="match status" value="1"/>
</dbReference>
<name>A0A4V4L034_AURPU</name>
<sequence length="937" mass="105960">MSPQFLKGLRDKLHPKANDGLCEEIQNALRESYQPGKNASEPFVTAQSCKDVWEAHRQSYKLSFFQLIAKEMKWPRDVRERVLQNRLNTLSALVWLVYDWTSFVKLVQAFLSEEQETAIFENIDVQDLDSADSKALNIKQIRSSDSNTRRSSDEIKDDIRRAQQIFYPIQVLAMDDIPQEVPAGRRLPFLESIRIYPPNPSGSEQVEKITVEKSVARVKVVAEYLPPLSCMHSVVAVKKARVSRLNDERTALSTLAQCESRPESIMVCLGAVQIDEVCYILSELALCDLRMVLHHQLDENCINRLPPADELRGPSYLLGGALDIAKGLEWLHWNMPRLNDQPRECFHLDLKPDNILIFGAERSWMWKIADFGEASICVHDERANDGAGIDERYPTTTNRRAPDVYQAPEVEIENGPVGRACDIWSFGYILLDILAFASFSHTGVERLQTTRKDAREKSVRMPIAFYGREGGTGTASLKTELIEMFRDTSTLGSPWLVPFKETVLSLLHPDEMQRRSAIDIRIEIETLAQTFGSQLRYSGHMTRTSAKLPSKLLFESIGHKPAPKWMKRYVSRTNAERTLITDTGQWLIHQSSERIGALPLGDTALWDDVEGFPQLQTCFQGVVQLGNVKFMDTSDNFLAVLCAGTSPSNHVIMVQRLGQEELPKKIHANYESPPMGLSISSDGLVLVRFRNHVRLHCPGSETYDNHFGTSELHTACFSDDGKHVYAWSIEDSGSSGIRTRSWYVWDTTSWKIETPPRPMKHRVQWKNSQRSATHVVCRETMVPLNGIPYHFDEDDAPPGGTVLLHFMYLDHLGNVTLVSSQTGSLNAFQLPHRITGVYQAEALLERHRPKICLVRSQVGRDFKVEYFEVPPPRTSTWSSKSSNEDLIFTEVEMLTSLTKTFDANDVGLVLNHTNTASMAYAVGTEGGRKIVKKAKLL</sequence>
<dbReference type="PROSITE" id="PS50011">
    <property type="entry name" value="PROTEIN_KINASE_DOM"/>
    <property type="match status" value="1"/>
</dbReference>
<dbReference type="InterPro" id="IPR051681">
    <property type="entry name" value="Ser/Thr_Kinases-Pseudokinases"/>
</dbReference>
<feature type="domain" description="Protein kinase" evidence="1">
    <location>
        <begin position="190"/>
        <end position="527"/>
    </location>
</feature>
<dbReference type="GO" id="GO:0004674">
    <property type="term" value="F:protein serine/threonine kinase activity"/>
    <property type="evidence" value="ECO:0007669"/>
    <property type="project" value="TreeGrafter"/>
</dbReference>
<dbReference type="PANTHER" id="PTHR44329">
    <property type="entry name" value="SERINE/THREONINE-PROTEIN KINASE TNNI3K-RELATED"/>
    <property type="match status" value="1"/>
</dbReference>
<keyword evidence="2" id="KW-0418">Kinase</keyword>
<gene>
    <name evidence="2" type="ORF">D6C84_08049</name>
</gene>
<evidence type="ECO:0000313" key="3">
    <source>
        <dbReference type="Proteomes" id="UP000310039"/>
    </source>
</evidence>
<dbReference type="GO" id="GO:0005524">
    <property type="term" value="F:ATP binding"/>
    <property type="evidence" value="ECO:0007669"/>
    <property type="project" value="InterPro"/>
</dbReference>
<evidence type="ECO:0000313" key="2">
    <source>
        <dbReference type="EMBL" id="THZ79016.1"/>
    </source>
</evidence>
<protein>
    <submittedName>
        <fullName evidence="2">Kinase-like protein</fullName>
    </submittedName>
</protein>
<dbReference type="SUPFAM" id="SSF82171">
    <property type="entry name" value="DPP6 N-terminal domain-like"/>
    <property type="match status" value="1"/>
</dbReference>
<dbReference type="Pfam" id="PF00069">
    <property type="entry name" value="Pkinase"/>
    <property type="match status" value="1"/>
</dbReference>
<dbReference type="SUPFAM" id="SSF56112">
    <property type="entry name" value="Protein kinase-like (PK-like)"/>
    <property type="match status" value="1"/>
</dbReference>
<accession>A0A4V4L034</accession>
<dbReference type="Proteomes" id="UP000310039">
    <property type="component" value="Unassembled WGS sequence"/>
</dbReference>
<dbReference type="InterPro" id="IPR011009">
    <property type="entry name" value="Kinase-like_dom_sf"/>
</dbReference>
<dbReference type="InterPro" id="IPR008271">
    <property type="entry name" value="Ser/Thr_kinase_AS"/>
</dbReference>
<dbReference type="EMBL" id="QZBT01000152">
    <property type="protein sequence ID" value="THZ79016.1"/>
    <property type="molecule type" value="Genomic_DNA"/>
</dbReference>
<dbReference type="AlphaFoldDB" id="A0A4V4L034"/>
<dbReference type="InterPro" id="IPR000719">
    <property type="entry name" value="Prot_kinase_dom"/>
</dbReference>
<keyword evidence="2" id="KW-0808">Transferase</keyword>
<reference evidence="2 3" key="1">
    <citation type="submission" date="2018-10" db="EMBL/GenBank/DDBJ databases">
        <title>Fifty Aureobasidium pullulans genomes reveal a recombining polyextremotolerant generalist.</title>
        <authorList>
            <person name="Gostincar C."/>
            <person name="Turk M."/>
            <person name="Zajc J."/>
            <person name="Gunde-Cimerman N."/>
        </authorList>
    </citation>
    <scope>NUCLEOTIDE SEQUENCE [LARGE SCALE GENOMIC DNA]</scope>
    <source>
        <strain evidence="2 3">EXF-3403</strain>
    </source>
</reference>
<proteinExistence type="predicted"/>
<comment type="caution">
    <text evidence="2">The sequence shown here is derived from an EMBL/GenBank/DDBJ whole genome shotgun (WGS) entry which is preliminary data.</text>
</comment>